<evidence type="ECO:0000259" key="4">
    <source>
        <dbReference type="PROSITE" id="PS51077"/>
    </source>
</evidence>
<dbReference type="Gene3D" id="1.10.10.10">
    <property type="entry name" value="Winged helix-like DNA-binding domain superfamily/Winged helix DNA-binding domain"/>
    <property type="match status" value="1"/>
</dbReference>
<dbReference type="InterPro" id="IPR014757">
    <property type="entry name" value="Tscrpt_reg_IclR_C"/>
</dbReference>
<dbReference type="Pfam" id="PF01614">
    <property type="entry name" value="IclR_C"/>
    <property type="match status" value="1"/>
</dbReference>
<proteinExistence type="predicted"/>
<dbReference type="SUPFAM" id="SSF55781">
    <property type="entry name" value="GAF domain-like"/>
    <property type="match status" value="1"/>
</dbReference>
<dbReference type="PROSITE" id="PS51078">
    <property type="entry name" value="ICLR_ED"/>
    <property type="match status" value="1"/>
</dbReference>
<evidence type="ECO:0000256" key="2">
    <source>
        <dbReference type="ARBA" id="ARBA00023125"/>
    </source>
</evidence>
<dbReference type="InterPro" id="IPR005471">
    <property type="entry name" value="Tscrpt_reg_IclR_N"/>
</dbReference>
<name>A0ABZ3FSM4_9ACTN</name>
<protein>
    <submittedName>
        <fullName evidence="6">IclR family transcriptional regulator</fullName>
    </submittedName>
</protein>
<dbReference type="PROSITE" id="PS51077">
    <property type="entry name" value="HTH_ICLR"/>
    <property type="match status" value="1"/>
</dbReference>
<evidence type="ECO:0000256" key="1">
    <source>
        <dbReference type="ARBA" id="ARBA00023015"/>
    </source>
</evidence>
<evidence type="ECO:0000313" key="7">
    <source>
        <dbReference type="Proteomes" id="UP001442841"/>
    </source>
</evidence>
<dbReference type="PANTHER" id="PTHR30136">
    <property type="entry name" value="HELIX-TURN-HELIX TRANSCRIPTIONAL REGULATOR, ICLR FAMILY"/>
    <property type="match status" value="1"/>
</dbReference>
<keyword evidence="7" id="KW-1185">Reference proteome</keyword>
<dbReference type="InterPro" id="IPR050707">
    <property type="entry name" value="HTH_MetabolicPath_Reg"/>
</dbReference>
<keyword evidence="1" id="KW-0805">Transcription regulation</keyword>
<accession>A0ABZ3FSM4</accession>
<organism evidence="6 7">
    <name type="scientific">Ammonicoccus fulvus</name>
    <dbReference type="NCBI Taxonomy" id="3138240"/>
    <lineage>
        <taxon>Bacteria</taxon>
        <taxon>Bacillati</taxon>
        <taxon>Actinomycetota</taxon>
        <taxon>Actinomycetes</taxon>
        <taxon>Propionibacteriales</taxon>
        <taxon>Propionibacteriaceae</taxon>
        <taxon>Ammonicoccus</taxon>
    </lineage>
</organism>
<evidence type="ECO:0000313" key="6">
    <source>
        <dbReference type="EMBL" id="XAN09091.1"/>
    </source>
</evidence>
<gene>
    <name evidence="6" type="ORF">AADG42_17815</name>
</gene>
<dbReference type="InterPro" id="IPR036390">
    <property type="entry name" value="WH_DNA-bd_sf"/>
</dbReference>
<dbReference type="InterPro" id="IPR036388">
    <property type="entry name" value="WH-like_DNA-bd_sf"/>
</dbReference>
<keyword evidence="3" id="KW-0804">Transcription</keyword>
<dbReference type="SUPFAM" id="SSF46785">
    <property type="entry name" value="Winged helix' DNA-binding domain"/>
    <property type="match status" value="1"/>
</dbReference>
<dbReference type="SMART" id="SM00346">
    <property type="entry name" value="HTH_ICLR"/>
    <property type="match status" value="1"/>
</dbReference>
<feature type="domain" description="IclR-ED" evidence="5">
    <location>
        <begin position="64"/>
        <end position="243"/>
    </location>
</feature>
<reference evidence="6 7" key="1">
    <citation type="submission" date="2024-04" db="EMBL/GenBank/DDBJ databases">
        <title>Isolation of an actinomycete strain from pig manure.</title>
        <authorList>
            <person name="Gong T."/>
            <person name="Yu Z."/>
            <person name="An M."/>
            <person name="Wei C."/>
            <person name="Yang W."/>
            <person name="Liu L."/>
        </authorList>
    </citation>
    <scope>NUCLEOTIDE SEQUENCE [LARGE SCALE GENOMIC DNA]</scope>
    <source>
        <strain evidence="6 7">ZF39</strain>
    </source>
</reference>
<dbReference type="InterPro" id="IPR029016">
    <property type="entry name" value="GAF-like_dom_sf"/>
</dbReference>
<dbReference type="EMBL" id="CP154795">
    <property type="protein sequence ID" value="XAN09091.1"/>
    <property type="molecule type" value="Genomic_DNA"/>
</dbReference>
<sequence>MEKAIELMQLVEKDYDRGLGISELARRAGLPKSTTYRLLCTLEATGALSSVDGHYRPGLLMIDTLAIPASDVIDRVQRVVTPFLASLFERTRMTVQLAALDGEVVFLNKLHGIHRAPSPSRIGGRAPAHCTSLGKALLAFDSDALERACARELERWTTRTITDPDELRRHVLRIRRTRVARDDGEYLEEVGSVASVVMAPGGEPVAALSVTGPRLEIRAGRFDPVVLEVCARASAAYRRSLGA</sequence>
<evidence type="ECO:0000259" key="5">
    <source>
        <dbReference type="PROSITE" id="PS51078"/>
    </source>
</evidence>
<dbReference type="Gene3D" id="3.30.450.40">
    <property type="match status" value="1"/>
</dbReference>
<feature type="domain" description="HTH iclR-type" evidence="4">
    <location>
        <begin position="1"/>
        <end position="59"/>
    </location>
</feature>
<dbReference type="RefSeq" id="WP_425310529.1">
    <property type="nucleotide sequence ID" value="NZ_CP154795.1"/>
</dbReference>
<keyword evidence="2" id="KW-0238">DNA-binding</keyword>
<dbReference type="PANTHER" id="PTHR30136:SF24">
    <property type="entry name" value="HTH-TYPE TRANSCRIPTIONAL REPRESSOR ALLR"/>
    <property type="match status" value="1"/>
</dbReference>
<dbReference type="Pfam" id="PF09339">
    <property type="entry name" value="HTH_IclR"/>
    <property type="match status" value="1"/>
</dbReference>
<dbReference type="Proteomes" id="UP001442841">
    <property type="component" value="Chromosome"/>
</dbReference>
<evidence type="ECO:0000256" key="3">
    <source>
        <dbReference type="ARBA" id="ARBA00023163"/>
    </source>
</evidence>